<accession>A0A0B2C0T7</accession>
<sequence length="98" mass="10192">MIAPVHTVAPPNAARSELRIAAEGFEAIMLRQMLAAARASDMGDDLFGGSAGQDTFAEMQDAQFADLAAGSGMLGLADMLEAQLARPKFARPGAAQEL</sequence>
<feature type="domain" description="Flagellar protein FlgJ N-terminal" evidence="1">
    <location>
        <begin position="38"/>
        <end position="83"/>
    </location>
</feature>
<keyword evidence="3" id="KW-1185">Reference proteome</keyword>
<dbReference type="AlphaFoldDB" id="A0A0B2C0T7"/>
<reference evidence="2 3" key="1">
    <citation type="submission" date="2014-11" db="EMBL/GenBank/DDBJ databases">
        <title>Draft genome sequence of Kirrobacter mercurialis.</title>
        <authorList>
            <person name="Coil D.A."/>
            <person name="Eisen J.A."/>
        </authorList>
    </citation>
    <scope>NUCLEOTIDE SEQUENCE [LARGE SCALE GENOMIC DNA]</scope>
    <source>
        <strain evidence="2 3">Coronado</strain>
    </source>
</reference>
<evidence type="ECO:0000313" key="2">
    <source>
        <dbReference type="EMBL" id="KHL25601.1"/>
    </source>
</evidence>
<protein>
    <recommendedName>
        <fullName evidence="1">Flagellar protein FlgJ N-terminal domain-containing protein</fullName>
    </recommendedName>
</protein>
<dbReference type="RefSeq" id="WP_039094108.1">
    <property type="nucleotide sequence ID" value="NZ_JTDN01000001.1"/>
</dbReference>
<dbReference type="STRING" id="1572751.PK98_02770"/>
<dbReference type="Proteomes" id="UP000030988">
    <property type="component" value="Unassembled WGS sequence"/>
</dbReference>
<proteinExistence type="predicted"/>
<dbReference type="Pfam" id="PF10135">
    <property type="entry name" value="Rod-binding"/>
    <property type="match status" value="1"/>
</dbReference>
<dbReference type="InterPro" id="IPR019301">
    <property type="entry name" value="Flagellar_prot_FlgJ_N"/>
</dbReference>
<dbReference type="EMBL" id="JTDN01000001">
    <property type="protein sequence ID" value="KHL25601.1"/>
    <property type="molecule type" value="Genomic_DNA"/>
</dbReference>
<comment type="caution">
    <text evidence="2">The sequence shown here is derived from an EMBL/GenBank/DDBJ whole genome shotgun (WGS) entry which is preliminary data.</text>
</comment>
<evidence type="ECO:0000259" key="1">
    <source>
        <dbReference type="Pfam" id="PF10135"/>
    </source>
</evidence>
<name>A0A0B2C0T7_9SPHN</name>
<dbReference type="OrthoDB" id="8481704at2"/>
<organism evidence="2 3">
    <name type="scientific">Croceibacterium mercuriale</name>
    <dbReference type="NCBI Taxonomy" id="1572751"/>
    <lineage>
        <taxon>Bacteria</taxon>
        <taxon>Pseudomonadati</taxon>
        <taxon>Pseudomonadota</taxon>
        <taxon>Alphaproteobacteria</taxon>
        <taxon>Sphingomonadales</taxon>
        <taxon>Erythrobacteraceae</taxon>
        <taxon>Croceibacterium</taxon>
    </lineage>
</organism>
<gene>
    <name evidence="2" type="ORF">PK98_02770</name>
</gene>
<evidence type="ECO:0000313" key="3">
    <source>
        <dbReference type="Proteomes" id="UP000030988"/>
    </source>
</evidence>